<gene>
    <name evidence="3" type="ORF">G9C98_003603</name>
</gene>
<proteinExistence type="inferred from homology"/>
<dbReference type="GO" id="GO:0016616">
    <property type="term" value="F:oxidoreductase activity, acting on the CH-OH group of donors, NAD or NADP as acceptor"/>
    <property type="evidence" value="ECO:0007669"/>
    <property type="project" value="UniProtKB-ARBA"/>
</dbReference>
<organism evidence="3 4">
    <name type="scientific">Cotesia typhae</name>
    <dbReference type="NCBI Taxonomy" id="2053667"/>
    <lineage>
        <taxon>Eukaryota</taxon>
        <taxon>Metazoa</taxon>
        <taxon>Ecdysozoa</taxon>
        <taxon>Arthropoda</taxon>
        <taxon>Hexapoda</taxon>
        <taxon>Insecta</taxon>
        <taxon>Pterygota</taxon>
        <taxon>Neoptera</taxon>
        <taxon>Endopterygota</taxon>
        <taxon>Hymenoptera</taxon>
        <taxon>Apocrita</taxon>
        <taxon>Ichneumonoidea</taxon>
        <taxon>Braconidae</taxon>
        <taxon>Microgastrinae</taxon>
        <taxon>Cotesia</taxon>
    </lineage>
</organism>
<dbReference type="Proteomes" id="UP000729913">
    <property type="component" value="Unassembled WGS sequence"/>
</dbReference>
<dbReference type="PANTHER" id="PTHR43115">
    <property type="entry name" value="DEHYDROGENASE/REDUCTASE SDR FAMILY MEMBER 11"/>
    <property type="match status" value="1"/>
</dbReference>
<evidence type="ECO:0000256" key="2">
    <source>
        <dbReference type="ARBA" id="ARBA00023002"/>
    </source>
</evidence>
<evidence type="ECO:0000313" key="4">
    <source>
        <dbReference type="Proteomes" id="UP000729913"/>
    </source>
</evidence>
<protein>
    <recommendedName>
        <fullName evidence="5">Farnesol dehydrogenase-like</fullName>
    </recommendedName>
</protein>
<name>A0A8J5QUE1_9HYME</name>
<reference evidence="3" key="2">
    <citation type="submission" date="2021-04" db="EMBL/GenBank/DDBJ databases">
        <title>Genome-wide patterns of bracovirus chromosomal integration into multiple host tissues during parasitism.</title>
        <authorList>
            <person name="Chebbi M.A.C."/>
        </authorList>
    </citation>
    <scope>NUCLEOTIDE SEQUENCE</scope>
    <source>
        <tissue evidence="3">Whole body</tissue>
    </source>
</reference>
<accession>A0A8J5QUE1</accession>
<comment type="caution">
    <text evidence="3">The sequence shown here is derived from an EMBL/GenBank/DDBJ whole genome shotgun (WGS) entry which is preliminary data.</text>
</comment>
<dbReference type="PANTHER" id="PTHR43115:SF4">
    <property type="entry name" value="DEHYDROGENASE_REDUCTASE SDR FAMILY MEMBER 11"/>
    <property type="match status" value="1"/>
</dbReference>
<dbReference type="InterPro" id="IPR002347">
    <property type="entry name" value="SDR_fam"/>
</dbReference>
<evidence type="ECO:0000313" key="3">
    <source>
        <dbReference type="EMBL" id="KAG8039296.1"/>
    </source>
</evidence>
<dbReference type="Pfam" id="PF00106">
    <property type="entry name" value="adh_short"/>
    <property type="match status" value="1"/>
</dbReference>
<reference evidence="3" key="1">
    <citation type="submission" date="2020-03" db="EMBL/GenBank/DDBJ databases">
        <authorList>
            <person name="Chebbi M.A."/>
            <person name="Drezen J.M."/>
        </authorList>
    </citation>
    <scope>NUCLEOTIDE SEQUENCE</scope>
    <source>
        <tissue evidence="3">Whole body</tissue>
    </source>
</reference>
<comment type="similarity">
    <text evidence="1">Belongs to the short-chain dehydrogenases/reductases (SDR) family.</text>
</comment>
<evidence type="ECO:0000256" key="1">
    <source>
        <dbReference type="ARBA" id="ARBA00006484"/>
    </source>
</evidence>
<keyword evidence="2" id="KW-0560">Oxidoreductase</keyword>
<evidence type="ECO:0008006" key="5">
    <source>
        <dbReference type="Google" id="ProtNLM"/>
    </source>
</evidence>
<sequence>MDRWTGKFAIVTGASSGIGKSITRELVFAGVNVLGLARRENRLQELSENFKLSKGTFHYLKCDLCNEKNILKAFEYVENNFQRLDILINNAGIMFGSSLAETKIEDYRTLLNLNVLAPTICIREALKLMRKHKNEAHIININSVFGLNVRAADLPINLYPASKYALHAMTETLKKEVRDNNDNIRVTGIYPSATNTELFDLSEKLHHVLNVIPALESKDVTDCIMFALSVPSHVQIDQLVVSSVPSKQ</sequence>
<dbReference type="AlphaFoldDB" id="A0A8J5QUE1"/>
<dbReference type="OrthoDB" id="1933717at2759"/>
<keyword evidence="4" id="KW-1185">Reference proteome</keyword>
<dbReference type="EMBL" id="JAAOIC020000039">
    <property type="protein sequence ID" value="KAG8039296.1"/>
    <property type="molecule type" value="Genomic_DNA"/>
</dbReference>
<dbReference type="FunFam" id="3.40.50.720:FF:000047">
    <property type="entry name" value="NADP-dependent L-serine/L-allo-threonine dehydrogenase"/>
    <property type="match status" value="1"/>
</dbReference>